<feature type="domain" description="FAD-dependent oxidoreductase 2 FAD-binding" evidence="4">
    <location>
        <begin position="92"/>
        <end position="473"/>
    </location>
</feature>
<sequence>MEYLPSMEDSIKKVEATREERINEEFPRLDDREAEKLLSNYHPDYIEARFRELKVGVNQGDRMSNELIDLLEAKSKVDLGEINLKEISYETDVLVIGGGGAGSAAALAASEQGVDVLLATKLRHGDANTIMAQGGIQAAVDENDSPALHYLDAIGGGHFKNIPELIEALVYDAPMVIKWLEELGVIFDKNEEGRMKLRKGGGNSKRRIHFAKDYIGLEIMHNLRDEVRNKGIKVIEFAPAVELILDDKEQAAGAILYNLESESYSIIKAKTVILATGGIGRLHTGGFATTNHYGATADGLVMAYRVGAKLIFMDSMQYHPTGAIFPQPVVGLLVSERTRSLGAQEVNINGESFINPLELRDVSAAAIIRECEERNKGVKTSSGLKGVWLDIPLIDLKHGQGTIQEELPAMVRQFARFGIDVTKEPVLVYPALHYQNGGIKINERTESKITNLFAAGEVAGGVHGRNRLMGNSLLDIIVFGRRSGKNAADKARKIQLGKLNLEHIKEYNIKLEELGIQINQTSPKVLPDYNKQSNKLYH</sequence>
<dbReference type="EMBL" id="FUWM01000003">
    <property type="protein sequence ID" value="SJZ30302.1"/>
    <property type="molecule type" value="Genomic_DNA"/>
</dbReference>
<proteinExistence type="predicted"/>
<keyword evidence="2" id="KW-0560">Oxidoreductase</keyword>
<feature type="active site" description="Proton acceptor" evidence="3">
    <location>
        <position position="369"/>
    </location>
</feature>
<evidence type="ECO:0000313" key="5">
    <source>
        <dbReference type="EMBL" id="SJZ30302.1"/>
    </source>
</evidence>
<dbReference type="STRING" id="142842.SAMN02745118_00032"/>
<dbReference type="Pfam" id="PF00890">
    <property type="entry name" value="FAD_binding_2"/>
    <property type="match status" value="1"/>
</dbReference>
<dbReference type="GO" id="GO:0033765">
    <property type="term" value="F:steroid dehydrogenase activity, acting on the CH-CH group of donors"/>
    <property type="evidence" value="ECO:0007669"/>
    <property type="project" value="UniProtKB-ARBA"/>
</dbReference>
<dbReference type="Gene3D" id="3.50.50.60">
    <property type="entry name" value="FAD/NAD(P)-binding domain"/>
    <property type="match status" value="1"/>
</dbReference>
<protein>
    <submittedName>
        <fullName evidence="5">Succinate dehydrogenase / fumarate reductase flavoprotein subunit</fullName>
    </submittedName>
</protein>
<evidence type="ECO:0000256" key="1">
    <source>
        <dbReference type="ARBA" id="ARBA00022630"/>
    </source>
</evidence>
<dbReference type="PANTHER" id="PTHR11632:SF51">
    <property type="entry name" value="SUCCINATE DEHYDROGENASE [UBIQUINONE] FLAVOPROTEIN SUBUNIT, MITOCHONDRIAL"/>
    <property type="match status" value="1"/>
</dbReference>
<dbReference type="SUPFAM" id="SSF56425">
    <property type="entry name" value="Succinate dehydrogenase/fumarate reductase flavoprotein, catalytic domain"/>
    <property type="match status" value="1"/>
</dbReference>
<dbReference type="RefSeq" id="WP_078808576.1">
    <property type="nucleotide sequence ID" value="NZ_FUWM01000003.1"/>
</dbReference>
<dbReference type="AlphaFoldDB" id="A0A1T4JJG5"/>
<keyword evidence="1" id="KW-0285">Flavoprotein</keyword>
<dbReference type="InterPro" id="IPR027477">
    <property type="entry name" value="Succ_DH/fumarate_Rdtase_cat_sf"/>
</dbReference>
<evidence type="ECO:0000313" key="6">
    <source>
        <dbReference type="Proteomes" id="UP000190625"/>
    </source>
</evidence>
<dbReference type="InterPro" id="IPR003953">
    <property type="entry name" value="FAD-dep_OxRdtase_2_FAD-bd"/>
</dbReference>
<keyword evidence="6" id="KW-1185">Reference proteome</keyword>
<organism evidence="5 6">
    <name type="scientific">Selenihalanaerobacter shriftii</name>
    <dbReference type="NCBI Taxonomy" id="142842"/>
    <lineage>
        <taxon>Bacteria</taxon>
        <taxon>Bacillati</taxon>
        <taxon>Bacillota</taxon>
        <taxon>Clostridia</taxon>
        <taxon>Halanaerobiales</taxon>
        <taxon>Halobacteroidaceae</taxon>
        <taxon>Selenihalanaerobacter</taxon>
    </lineage>
</organism>
<reference evidence="6" key="1">
    <citation type="submission" date="2017-02" db="EMBL/GenBank/DDBJ databases">
        <authorList>
            <person name="Varghese N."/>
            <person name="Submissions S."/>
        </authorList>
    </citation>
    <scope>NUCLEOTIDE SEQUENCE [LARGE SCALE GENOMIC DNA]</scope>
    <source>
        <strain evidence="6">ATCC BAA-73</strain>
    </source>
</reference>
<accession>A0A1T4JJG5</accession>
<dbReference type="InterPro" id="IPR030664">
    <property type="entry name" value="SdhA/FrdA/AprA"/>
</dbReference>
<dbReference type="PRINTS" id="PR00368">
    <property type="entry name" value="FADPNR"/>
</dbReference>
<evidence type="ECO:0000256" key="3">
    <source>
        <dbReference type="PIRSR" id="PIRSR630664-50"/>
    </source>
</evidence>
<gene>
    <name evidence="5" type="ORF">SAMN02745118_00032</name>
</gene>
<name>A0A1T4JJG5_9FIRM</name>
<dbReference type="Gene3D" id="3.90.700.10">
    <property type="entry name" value="Succinate dehydrogenase/fumarate reductase flavoprotein, catalytic domain"/>
    <property type="match status" value="1"/>
</dbReference>
<dbReference type="SUPFAM" id="SSF51905">
    <property type="entry name" value="FAD/NAD(P)-binding domain"/>
    <property type="match status" value="1"/>
</dbReference>
<dbReference type="PRINTS" id="PR00411">
    <property type="entry name" value="PNDRDTASEI"/>
</dbReference>
<evidence type="ECO:0000259" key="4">
    <source>
        <dbReference type="Pfam" id="PF00890"/>
    </source>
</evidence>
<evidence type="ECO:0000256" key="2">
    <source>
        <dbReference type="ARBA" id="ARBA00023002"/>
    </source>
</evidence>
<dbReference type="InterPro" id="IPR036188">
    <property type="entry name" value="FAD/NAD-bd_sf"/>
</dbReference>
<dbReference type="PANTHER" id="PTHR11632">
    <property type="entry name" value="SUCCINATE DEHYDROGENASE 2 FLAVOPROTEIN SUBUNIT"/>
    <property type="match status" value="1"/>
</dbReference>
<dbReference type="OrthoDB" id="9806724at2"/>
<dbReference type="Proteomes" id="UP000190625">
    <property type="component" value="Unassembled WGS sequence"/>
</dbReference>